<dbReference type="Gene3D" id="3.40.50.1100">
    <property type="match status" value="2"/>
</dbReference>
<dbReference type="InterPro" id="IPR005859">
    <property type="entry name" value="CysK"/>
</dbReference>
<dbReference type="GO" id="GO:0006535">
    <property type="term" value="P:cysteine biosynthetic process from serine"/>
    <property type="evidence" value="ECO:0007669"/>
    <property type="project" value="UniProtKB-UniRule"/>
</dbReference>
<dbReference type="NCBIfam" id="TIGR01139">
    <property type="entry name" value="cysK"/>
    <property type="match status" value="1"/>
</dbReference>
<comment type="pathway">
    <text evidence="2">Amino-acid biosynthesis; L-cysteine biosynthesis; L-cysteine from L-serine: step 2/2.</text>
</comment>
<dbReference type="PANTHER" id="PTHR10314">
    <property type="entry name" value="CYSTATHIONINE BETA-SYNTHASE"/>
    <property type="match status" value="1"/>
</dbReference>
<gene>
    <name evidence="13" type="ORF">N425_11500</name>
</gene>
<dbReference type="PROSITE" id="PS00901">
    <property type="entry name" value="CYS_SYNTHASE"/>
    <property type="match status" value="1"/>
</dbReference>
<evidence type="ECO:0000256" key="10">
    <source>
        <dbReference type="PIRSR" id="PIRSR605856-51"/>
    </source>
</evidence>
<dbReference type="SUPFAM" id="SSF53686">
    <property type="entry name" value="Tryptophan synthase beta subunit-like PLP-dependent enzymes"/>
    <property type="match status" value="1"/>
</dbReference>
<dbReference type="EC" id="2.5.1.47" evidence="4 11"/>
<feature type="domain" description="Tryptophan synthase beta chain-like PALP" evidence="12">
    <location>
        <begin position="7"/>
        <end position="285"/>
    </location>
</feature>
<dbReference type="PATRIC" id="fig|1411148.3.peg.1882"/>
<evidence type="ECO:0000256" key="9">
    <source>
        <dbReference type="ARBA" id="ARBA00047931"/>
    </source>
</evidence>
<dbReference type="FunFam" id="3.40.50.1100:FF:000003">
    <property type="entry name" value="Cystathionine beta-synthase"/>
    <property type="match status" value="1"/>
</dbReference>
<evidence type="ECO:0000256" key="8">
    <source>
        <dbReference type="ARBA" id="ARBA00023192"/>
    </source>
</evidence>
<dbReference type="EMBL" id="AYUF01000491">
    <property type="protein sequence ID" value="ETK01096.1"/>
    <property type="molecule type" value="Genomic_DNA"/>
</dbReference>
<evidence type="ECO:0000256" key="5">
    <source>
        <dbReference type="ARBA" id="ARBA00022605"/>
    </source>
</evidence>
<accession>W2C3U5</accession>
<dbReference type="Proteomes" id="UP000018837">
    <property type="component" value="Unassembled WGS sequence"/>
</dbReference>
<organism evidence="13 14">
    <name type="scientific">Tannerella sp. oral taxon BU063 isolate Cell 2</name>
    <dbReference type="NCBI Taxonomy" id="1411148"/>
    <lineage>
        <taxon>Bacteria</taxon>
        <taxon>Pseudomonadati</taxon>
        <taxon>Bacteroidota</taxon>
        <taxon>Bacteroidia</taxon>
        <taxon>Bacteroidales</taxon>
        <taxon>Tannerellaceae</taxon>
        <taxon>Tannerella</taxon>
    </lineage>
</organism>
<dbReference type="InterPro" id="IPR050214">
    <property type="entry name" value="Cys_Synth/Cystath_Beta-Synth"/>
</dbReference>
<dbReference type="InterPro" id="IPR036052">
    <property type="entry name" value="TrpB-like_PALP_sf"/>
</dbReference>
<comment type="similarity">
    <text evidence="3 11">Belongs to the cysteine synthase/cystathionine beta-synthase family.</text>
</comment>
<dbReference type="AlphaFoldDB" id="W2C3U5"/>
<dbReference type="GO" id="GO:0004124">
    <property type="term" value="F:cysteine synthase activity"/>
    <property type="evidence" value="ECO:0007669"/>
    <property type="project" value="UniProtKB-UniRule"/>
</dbReference>
<evidence type="ECO:0000313" key="13">
    <source>
        <dbReference type="EMBL" id="ETK01096.1"/>
    </source>
</evidence>
<dbReference type="CDD" id="cd01561">
    <property type="entry name" value="CBS_like"/>
    <property type="match status" value="1"/>
</dbReference>
<evidence type="ECO:0000256" key="6">
    <source>
        <dbReference type="ARBA" id="ARBA00022679"/>
    </source>
</evidence>
<dbReference type="FunFam" id="3.40.50.1100:FF:000118">
    <property type="entry name" value="Related to CYS4-cystathionine beta-synthase"/>
    <property type="match status" value="1"/>
</dbReference>
<name>W2C3U5_9BACT</name>
<keyword evidence="8 11" id="KW-0198">Cysteine biosynthesis</keyword>
<evidence type="ECO:0000256" key="3">
    <source>
        <dbReference type="ARBA" id="ARBA00007103"/>
    </source>
</evidence>
<comment type="caution">
    <text evidence="13">The sequence shown here is derived from an EMBL/GenBank/DDBJ whole genome shotgun (WGS) entry which is preliminary data.</text>
</comment>
<evidence type="ECO:0000256" key="11">
    <source>
        <dbReference type="RuleBase" id="RU003985"/>
    </source>
</evidence>
<evidence type="ECO:0000259" key="12">
    <source>
        <dbReference type="Pfam" id="PF00291"/>
    </source>
</evidence>
<evidence type="ECO:0000313" key="14">
    <source>
        <dbReference type="Proteomes" id="UP000018837"/>
    </source>
</evidence>
<reference evidence="13 14" key="1">
    <citation type="submission" date="2013-11" db="EMBL/GenBank/DDBJ databases">
        <title>Single cell genomics of uncultured Tannerella BU063 (oral taxon 286).</title>
        <authorList>
            <person name="Beall C.J."/>
            <person name="Campbell A.G."/>
            <person name="Griffen A.L."/>
            <person name="Podar M."/>
            <person name="Leys E.J."/>
        </authorList>
    </citation>
    <scope>NUCLEOTIDE SEQUENCE [LARGE SCALE GENOMIC DNA]</scope>
    <source>
        <strain evidence="13">Cell 2</strain>
    </source>
</reference>
<proteinExistence type="inferred from homology"/>
<evidence type="ECO:0000256" key="1">
    <source>
        <dbReference type="ARBA" id="ARBA00001933"/>
    </source>
</evidence>
<evidence type="ECO:0000256" key="4">
    <source>
        <dbReference type="ARBA" id="ARBA00012681"/>
    </source>
</evidence>
<keyword evidence="5 11" id="KW-0028">Amino-acid biosynthesis</keyword>
<comment type="catalytic activity">
    <reaction evidence="9 11">
        <text>O-acetyl-L-serine + hydrogen sulfide = L-cysteine + acetate</text>
        <dbReference type="Rhea" id="RHEA:14829"/>
        <dbReference type="ChEBI" id="CHEBI:29919"/>
        <dbReference type="ChEBI" id="CHEBI:30089"/>
        <dbReference type="ChEBI" id="CHEBI:35235"/>
        <dbReference type="ChEBI" id="CHEBI:58340"/>
        <dbReference type="EC" id="2.5.1.47"/>
    </reaction>
</comment>
<dbReference type="Pfam" id="PF00291">
    <property type="entry name" value="PALP"/>
    <property type="match status" value="1"/>
</dbReference>
<evidence type="ECO:0000256" key="7">
    <source>
        <dbReference type="ARBA" id="ARBA00022898"/>
    </source>
</evidence>
<feature type="modified residue" description="N6-(pyridoxal phosphate)lysine" evidence="10">
    <location>
        <position position="41"/>
    </location>
</feature>
<evidence type="ECO:0000256" key="2">
    <source>
        <dbReference type="ARBA" id="ARBA00004962"/>
    </source>
</evidence>
<dbReference type="InterPro" id="IPR005856">
    <property type="entry name" value="Cys_synth"/>
</dbReference>
<dbReference type="InterPro" id="IPR001216">
    <property type="entry name" value="P-phosphate_BS"/>
</dbReference>
<dbReference type="NCBIfam" id="TIGR01136">
    <property type="entry name" value="cysKM"/>
    <property type="match status" value="1"/>
</dbReference>
<comment type="cofactor">
    <cofactor evidence="1 10 11">
        <name>pyridoxal 5'-phosphate</name>
        <dbReference type="ChEBI" id="CHEBI:597326"/>
    </cofactor>
</comment>
<sequence length="308" mass="33213">MKADNILGLIGGTPHVRLGRLFPDHEVWMKLERQNPAGSIKDRIALAMIEDAERQGLIRPGATLIEATSGNTGVGLAFVAAVKGYRLIIVMPESMSVERRRLMQSYGARLELTPREKGMKGAIERAKALLAEIDGSWMPRQFVNPSNPEVHARTTAREIMDDFPEGFDYFVTGIGTGGHISGVGRELKRAFPSMQIVGVEPADSSVLTGGCAGAHPIQGIGPGFVPETLDRNVIDRVTAITGPDAFRFARRLAREEGILCGISTGASLAAVERVLAGSGVPKRVLTFGLDTGERYLSVEGLFTNKVRH</sequence>
<keyword evidence="7 10" id="KW-0663">Pyridoxal phosphate</keyword>
<dbReference type="InterPro" id="IPR001926">
    <property type="entry name" value="TrpB-like_PALP"/>
</dbReference>
<keyword evidence="6 11" id="KW-0808">Transferase</keyword>
<protein>
    <recommendedName>
        <fullName evidence="4 11">Cysteine synthase</fullName>
        <ecNumber evidence="4 11">2.5.1.47</ecNumber>
    </recommendedName>
</protein>